<dbReference type="GO" id="GO:0004252">
    <property type="term" value="F:serine-type endopeptidase activity"/>
    <property type="evidence" value="ECO:0007669"/>
    <property type="project" value="UniProtKB-UniRule"/>
</dbReference>
<reference evidence="8" key="1">
    <citation type="submission" date="2021-06" db="EMBL/GenBank/DDBJ databases">
        <authorList>
            <person name="Criscuolo A."/>
        </authorList>
    </citation>
    <scope>NUCLEOTIDE SEQUENCE</scope>
    <source>
        <strain evidence="8">CIP111803</strain>
    </source>
</reference>
<feature type="compositionally biased region" description="Low complexity" evidence="5">
    <location>
        <begin position="27"/>
        <end position="44"/>
    </location>
</feature>
<dbReference type="Proteomes" id="UP000693892">
    <property type="component" value="Unassembled WGS sequence"/>
</dbReference>
<evidence type="ECO:0000256" key="3">
    <source>
        <dbReference type="ARBA" id="ARBA00022825"/>
    </source>
</evidence>
<dbReference type="Pfam" id="PF00082">
    <property type="entry name" value="Peptidase_S8"/>
    <property type="match status" value="2"/>
</dbReference>
<dbReference type="RefSeq" id="WP_218115058.1">
    <property type="nucleotide sequence ID" value="NZ_CAJVAP010000014.1"/>
</dbReference>
<dbReference type="GO" id="GO:0006508">
    <property type="term" value="P:proteolysis"/>
    <property type="evidence" value="ECO:0007669"/>
    <property type="project" value="UniProtKB-KW"/>
</dbReference>
<feature type="domain" description="Peptidase S8/S53" evidence="7">
    <location>
        <begin position="208"/>
        <end position="355"/>
    </location>
</feature>
<comment type="similarity">
    <text evidence="4">Belongs to the peptidase S8 family.</text>
</comment>
<protein>
    <recommendedName>
        <fullName evidence="7">Peptidase S8/S53 domain-containing protein</fullName>
    </recommendedName>
</protein>
<dbReference type="AlphaFoldDB" id="A0A916JYR8"/>
<feature type="signal peptide" evidence="6">
    <location>
        <begin position="1"/>
        <end position="31"/>
    </location>
</feature>
<evidence type="ECO:0000256" key="1">
    <source>
        <dbReference type="ARBA" id="ARBA00022670"/>
    </source>
</evidence>
<feature type="domain" description="Peptidase S8/S53" evidence="7">
    <location>
        <begin position="452"/>
        <end position="607"/>
    </location>
</feature>
<dbReference type="InterPro" id="IPR050131">
    <property type="entry name" value="Peptidase_S8_subtilisin-like"/>
</dbReference>
<keyword evidence="6" id="KW-0732">Signal</keyword>
<evidence type="ECO:0000259" key="7">
    <source>
        <dbReference type="Pfam" id="PF00082"/>
    </source>
</evidence>
<dbReference type="EMBL" id="CAJVAP010000014">
    <property type="protein sequence ID" value="CAG7611529.1"/>
    <property type="molecule type" value="Genomic_DNA"/>
</dbReference>
<gene>
    <name evidence="8" type="ORF">LEUCIP111803_01449</name>
</gene>
<evidence type="ECO:0000256" key="4">
    <source>
        <dbReference type="PROSITE-ProRule" id="PRU01240"/>
    </source>
</evidence>
<feature type="active site" description="Charge relay system" evidence="4">
    <location>
        <position position="558"/>
    </location>
</feature>
<keyword evidence="1 4" id="KW-0645">Protease</keyword>
<keyword evidence="2 4" id="KW-0378">Hydrolase</keyword>
<name>A0A916JYR8_9MICO</name>
<feature type="chain" id="PRO_5037317874" description="Peptidase S8/S53 domain-containing protein" evidence="6">
    <location>
        <begin position="32"/>
        <end position="702"/>
    </location>
</feature>
<evidence type="ECO:0000256" key="2">
    <source>
        <dbReference type="ARBA" id="ARBA00022801"/>
    </source>
</evidence>
<comment type="caution">
    <text evidence="8">The sequence shown here is derived from an EMBL/GenBank/DDBJ whole genome shotgun (WGS) entry which is preliminary data.</text>
</comment>
<feature type="active site" description="Charge relay system" evidence="4">
    <location>
        <position position="260"/>
    </location>
</feature>
<sequence length="702" mass="74645">MSKTSAVARRVLATAAFVALVASLTTSPALGDEPGTEGPTTGPDGAPPPVSVEPEAEDGALADSGLRQIHADWLAGETDLPDVVDDAIRVEVVHDPGVTDIGAALASVGATDIVTLTDELSVATVAVASLPDAELLPGIGYLRLPVLVAPPVDPGVGVLPDDPGRLPGVPAEPSPQRLAPGPAEIGYYGDDILKRVRTAGWHKAKYTGKGVKIGIVDYFSGVHWDYAYSYKDLPKRPTGVFCSFNGTTCTDSVFWNQGSHGVSVAEAIHDVAPGAKLYLATVSTTEDLRRAIDYFASKGVKIVSRSLAAQFDGPGDGSSGPSVDLLNYAVKKGMLWVNSAGNHGVRNTYVSSAGRTVYYGGYWRGTWTDQDEDGWMEFSDPRGNVLPSEMMTSYCNAWIQGLRWNDWGTNRTDYDLYVYAWRSGSWQAVGSSANRQQSGPEVSPIEIPANLTCSGNEEIRFAIWKHHDGNGTANDTLELMVNGLMWDYVSNAGSAGQPYADSKNAGGISVGAVNVSTGVIAEYSSRGPLNDGRKKPDVSAASEFTSVSASDFRFTGTSAGAPVVSGVAALILQKNPKWKPATLGKYLRSTANRDRGAKGTDNVYGSGEIRMPLINTKKPKVSGTKRVGKKLKIIAPKWSESGVKVKYQWLRNGKKIKGATSKTYKLRTADRGKRISVKATASKSTYKTVSAASAKTSKIKKK</sequence>
<dbReference type="InterPro" id="IPR000209">
    <property type="entry name" value="Peptidase_S8/S53_dom"/>
</dbReference>
<evidence type="ECO:0000313" key="8">
    <source>
        <dbReference type="EMBL" id="CAG7611529.1"/>
    </source>
</evidence>
<evidence type="ECO:0000256" key="6">
    <source>
        <dbReference type="SAM" id="SignalP"/>
    </source>
</evidence>
<dbReference type="PROSITE" id="PS51892">
    <property type="entry name" value="SUBTILASE"/>
    <property type="match status" value="1"/>
</dbReference>
<proteinExistence type="inferred from homology"/>
<evidence type="ECO:0000313" key="9">
    <source>
        <dbReference type="Proteomes" id="UP000693892"/>
    </source>
</evidence>
<dbReference type="PANTHER" id="PTHR43806:SF11">
    <property type="entry name" value="CEREVISIN-RELATED"/>
    <property type="match status" value="1"/>
</dbReference>
<organism evidence="8 9">
    <name type="scientific">Leucobacter soli</name>
    <dbReference type="NCBI Taxonomy" id="2812850"/>
    <lineage>
        <taxon>Bacteria</taxon>
        <taxon>Bacillati</taxon>
        <taxon>Actinomycetota</taxon>
        <taxon>Actinomycetes</taxon>
        <taxon>Micrococcales</taxon>
        <taxon>Microbacteriaceae</taxon>
        <taxon>Leucobacter</taxon>
    </lineage>
</organism>
<keyword evidence="9" id="KW-1185">Reference proteome</keyword>
<dbReference type="PANTHER" id="PTHR43806">
    <property type="entry name" value="PEPTIDASE S8"/>
    <property type="match status" value="1"/>
</dbReference>
<keyword evidence="3 4" id="KW-0720">Serine protease</keyword>
<feature type="region of interest" description="Disordered" evidence="5">
    <location>
        <begin position="27"/>
        <end position="57"/>
    </location>
</feature>
<feature type="active site" description="Charge relay system" evidence="4">
    <location>
        <position position="217"/>
    </location>
</feature>
<accession>A0A916JYR8</accession>
<evidence type="ECO:0000256" key="5">
    <source>
        <dbReference type="SAM" id="MobiDB-lite"/>
    </source>
</evidence>